<organism evidence="1">
    <name type="scientific">Hexamita inflata</name>
    <dbReference type="NCBI Taxonomy" id="28002"/>
    <lineage>
        <taxon>Eukaryota</taxon>
        <taxon>Metamonada</taxon>
        <taxon>Diplomonadida</taxon>
        <taxon>Hexamitidae</taxon>
        <taxon>Hexamitinae</taxon>
        <taxon>Hexamita</taxon>
    </lineage>
</organism>
<evidence type="ECO:0000313" key="1">
    <source>
        <dbReference type="EMBL" id="CAI9929836.1"/>
    </source>
</evidence>
<dbReference type="Proteomes" id="UP001642409">
    <property type="component" value="Unassembled WGS sequence"/>
</dbReference>
<accession>A0AA86P1C7</accession>
<name>A0AA86P1C7_9EUKA</name>
<keyword evidence="3" id="KW-1185">Reference proteome</keyword>
<proteinExistence type="predicted"/>
<dbReference type="EMBL" id="CAXDID020000516">
    <property type="protein sequence ID" value="CAL6099043.1"/>
    <property type="molecule type" value="Genomic_DNA"/>
</dbReference>
<sequence length="318" mass="37284">MKNFRNFIARSFKSSTAPLQNTKYHEYVTLNPKLYRQIQVDVNRGLWRFRSLFQLEQQEMCQMLQRIFLRYFILVWMNLPPESQDNYFQGVSDLFEVVFASFMDVTKIQLILSALQFNVNAEIDFELVFAQPNRVFNYSVQLGTLMHEKTQFGYAYYVKIAQQVVKDLKQYDPLLYSIMGQVPEQVQEGMLLKSTVNCGLHMTDLCGLSTILAWCTIEGDQAVQAFIIQNLISVSARVYAPHYFDSDERDQLYKIKGKLILPKVAEPKNDYFEIAMEILNDALNIVLSSEDNEESLMKYITDLMKNEKTYKKRKIEDY</sequence>
<reference evidence="1" key="1">
    <citation type="submission" date="2023-06" db="EMBL/GenBank/DDBJ databases">
        <authorList>
            <person name="Kurt Z."/>
        </authorList>
    </citation>
    <scope>NUCLEOTIDE SEQUENCE</scope>
</reference>
<reference evidence="2 3" key="2">
    <citation type="submission" date="2024-07" db="EMBL/GenBank/DDBJ databases">
        <authorList>
            <person name="Akdeniz Z."/>
        </authorList>
    </citation>
    <scope>NUCLEOTIDE SEQUENCE [LARGE SCALE GENOMIC DNA]</scope>
</reference>
<protein>
    <submittedName>
        <fullName evidence="1">Uncharacterized protein</fullName>
    </submittedName>
</protein>
<dbReference type="EMBL" id="CATOUU010000443">
    <property type="protein sequence ID" value="CAI9929836.1"/>
    <property type="molecule type" value="Genomic_DNA"/>
</dbReference>
<comment type="caution">
    <text evidence="1">The sequence shown here is derived from an EMBL/GenBank/DDBJ whole genome shotgun (WGS) entry which is preliminary data.</text>
</comment>
<dbReference type="AlphaFoldDB" id="A0AA86P1C7"/>
<gene>
    <name evidence="1" type="ORF">HINF_LOCUS17481</name>
    <name evidence="2" type="ORF">HINF_LOCUS69893</name>
</gene>
<evidence type="ECO:0000313" key="3">
    <source>
        <dbReference type="Proteomes" id="UP001642409"/>
    </source>
</evidence>
<evidence type="ECO:0000313" key="2">
    <source>
        <dbReference type="EMBL" id="CAL6099043.1"/>
    </source>
</evidence>